<gene>
    <name evidence="4" type="ORF">CU041_13990</name>
</gene>
<name>A0ABX4R5Q9_9PROT</name>
<keyword evidence="1" id="KW-0808">Transferase</keyword>
<evidence type="ECO:0000259" key="3">
    <source>
        <dbReference type="Pfam" id="PF00294"/>
    </source>
</evidence>
<comment type="caution">
    <text evidence="4">The sequence shown here is derived from an EMBL/GenBank/DDBJ whole genome shotgun (WGS) entry which is preliminary data.</text>
</comment>
<evidence type="ECO:0000313" key="5">
    <source>
        <dbReference type="Proteomes" id="UP000233365"/>
    </source>
</evidence>
<dbReference type="InterPro" id="IPR002173">
    <property type="entry name" value="Carboh/pur_kinase_PfkB_CS"/>
</dbReference>
<dbReference type="PANTHER" id="PTHR10584:SF166">
    <property type="entry name" value="RIBOKINASE"/>
    <property type="match status" value="1"/>
</dbReference>
<evidence type="ECO:0000256" key="2">
    <source>
        <dbReference type="ARBA" id="ARBA00022777"/>
    </source>
</evidence>
<accession>A0ABX4R5Q9</accession>
<dbReference type="EMBL" id="PGTS01000005">
    <property type="protein sequence ID" value="PKR48599.1"/>
    <property type="molecule type" value="Genomic_DNA"/>
</dbReference>
<protein>
    <submittedName>
        <fullName evidence="4">Carbohydrate kinase family protein</fullName>
    </submittedName>
</protein>
<organism evidence="4 5">
    <name type="scientific">Thalassospira povalilytica</name>
    <dbReference type="NCBI Taxonomy" id="732237"/>
    <lineage>
        <taxon>Bacteria</taxon>
        <taxon>Pseudomonadati</taxon>
        <taxon>Pseudomonadota</taxon>
        <taxon>Alphaproteobacteria</taxon>
        <taxon>Rhodospirillales</taxon>
        <taxon>Thalassospiraceae</taxon>
        <taxon>Thalassospira</taxon>
    </lineage>
</organism>
<dbReference type="Pfam" id="PF00294">
    <property type="entry name" value="PfkB"/>
    <property type="match status" value="1"/>
</dbReference>
<keyword evidence="2 4" id="KW-0418">Kinase</keyword>
<dbReference type="PANTHER" id="PTHR10584">
    <property type="entry name" value="SUGAR KINASE"/>
    <property type="match status" value="1"/>
</dbReference>
<feature type="domain" description="Carbohydrate kinase PfkB" evidence="3">
    <location>
        <begin position="47"/>
        <end position="312"/>
    </location>
</feature>
<dbReference type="SUPFAM" id="SSF53613">
    <property type="entry name" value="Ribokinase-like"/>
    <property type="match status" value="1"/>
</dbReference>
<dbReference type="InterPro" id="IPR011611">
    <property type="entry name" value="PfkB_dom"/>
</dbReference>
<dbReference type="InterPro" id="IPR029056">
    <property type="entry name" value="Ribokinase-like"/>
</dbReference>
<dbReference type="Gene3D" id="3.40.1190.20">
    <property type="match status" value="1"/>
</dbReference>
<evidence type="ECO:0000313" key="4">
    <source>
        <dbReference type="EMBL" id="PKR48599.1"/>
    </source>
</evidence>
<dbReference type="Proteomes" id="UP000233365">
    <property type="component" value="Unassembled WGS sequence"/>
</dbReference>
<keyword evidence="5" id="KW-1185">Reference proteome</keyword>
<sequence>MNAMTKSHPGIRPDPIRPIISIGTINVDQLMGPIADWPQPGTETVYPDYEMRIGGGCGNFGAALMALDAHQHIVVNVGKDAMGDWLCEQFGPLADHWHRSDTVTSVTFGLTHPDKERTFLSNEGHSSIFDAKMVREMLSETRVDGAIALFVGTFLMPGLLPDCASLMKELHDSGAIVALDTAWPTGGWSDDVQTHLESWLGYVDILLINDAEASGILGIAQTEFARDIETYLARIADKLPSDAIIVVKRGAAGATAFAGGNILHVPVPGPVDVVDTVGAGDCFNAGFLMALQMQAALPDALRAGIEVAGKAIASNPRKYPEISDLCPDVAAVLSAPVPTGEEIMTFDQVENS</sequence>
<dbReference type="PROSITE" id="PS00584">
    <property type="entry name" value="PFKB_KINASES_2"/>
    <property type="match status" value="1"/>
</dbReference>
<evidence type="ECO:0000256" key="1">
    <source>
        <dbReference type="ARBA" id="ARBA00022679"/>
    </source>
</evidence>
<proteinExistence type="predicted"/>
<reference evidence="4 5" key="1">
    <citation type="submission" date="2017-11" db="EMBL/GenBank/DDBJ databases">
        <title>Biodiversity and function of Thalassospira species in the particle-attached aromatic-hydrocarbon-degrading consortia from the surface seawater of the China South Sea.</title>
        <authorList>
            <person name="Dong C."/>
            <person name="Liu R."/>
            <person name="Shao Z."/>
        </authorList>
    </citation>
    <scope>NUCLEOTIDE SEQUENCE [LARGE SCALE GENOMIC DNA]</scope>
    <source>
        <strain evidence="4 5">139Z-12</strain>
    </source>
</reference>
<dbReference type="GO" id="GO:0016301">
    <property type="term" value="F:kinase activity"/>
    <property type="evidence" value="ECO:0007669"/>
    <property type="project" value="UniProtKB-KW"/>
</dbReference>